<evidence type="ECO:0000313" key="2">
    <source>
        <dbReference type="Proteomes" id="UP000887540"/>
    </source>
</evidence>
<feature type="signal peptide" evidence="1">
    <location>
        <begin position="1"/>
        <end position="19"/>
    </location>
</feature>
<evidence type="ECO:0000313" key="3">
    <source>
        <dbReference type="WBParaSite" id="ACRNAN_scaffold3769.g24587.t1"/>
    </source>
</evidence>
<organism evidence="2 3">
    <name type="scientific">Acrobeloides nanus</name>
    <dbReference type="NCBI Taxonomy" id="290746"/>
    <lineage>
        <taxon>Eukaryota</taxon>
        <taxon>Metazoa</taxon>
        <taxon>Ecdysozoa</taxon>
        <taxon>Nematoda</taxon>
        <taxon>Chromadorea</taxon>
        <taxon>Rhabditida</taxon>
        <taxon>Tylenchina</taxon>
        <taxon>Cephalobomorpha</taxon>
        <taxon>Cephaloboidea</taxon>
        <taxon>Cephalobidae</taxon>
        <taxon>Acrobeloides</taxon>
    </lineage>
</organism>
<dbReference type="Proteomes" id="UP000887540">
    <property type="component" value="Unplaced"/>
</dbReference>
<dbReference type="AlphaFoldDB" id="A0A914DU09"/>
<proteinExistence type="predicted"/>
<name>A0A914DU09_9BILA</name>
<evidence type="ECO:0000256" key="1">
    <source>
        <dbReference type="SAM" id="SignalP"/>
    </source>
</evidence>
<protein>
    <submittedName>
        <fullName evidence="3">Uncharacterized protein</fullName>
    </submittedName>
</protein>
<keyword evidence="2" id="KW-1185">Reference proteome</keyword>
<accession>A0A914DU09</accession>
<reference evidence="3" key="1">
    <citation type="submission" date="2022-11" db="UniProtKB">
        <authorList>
            <consortium name="WormBaseParasite"/>
        </authorList>
    </citation>
    <scope>IDENTIFICATION</scope>
</reference>
<dbReference type="WBParaSite" id="ACRNAN_scaffold3769.g24587.t1">
    <property type="protein sequence ID" value="ACRNAN_scaffold3769.g24587.t1"/>
    <property type="gene ID" value="ACRNAN_scaffold3769.g24587"/>
</dbReference>
<keyword evidence="1" id="KW-0732">Signal</keyword>
<feature type="chain" id="PRO_5037110963" evidence="1">
    <location>
        <begin position="20"/>
        <end position="118"/>
    </location>
</feature>
<sequence>MAKLVIVIFLVVFFDVSVAIREWPWDCFSKVFKNMTKETCQEENQKWNVNVASLEKKEIRKAFEAQFACYKRLYNIAGCVPHGWESTCLMLLTQPGDSGSETDHKFFIDEHRYLCYKN</sequence>